<feature type="non-terminal residue" evidence="2">
    <location>
        <position position="101"/>
    </location>
</feature>
<sequence>MDVDFSLVPPHDAEIQEKICDDTDVLLEEEETIELIEEPTEFVSSVKLGRNKDESNLSEENTDQDDHTAFVYEDFDATAFVTPELERKNDETKERKSDETE</sequence>
<gene>
    <name evidence="2" type="ORF">Tco_0773826</name>
</gene>
<dbReference type="EMBL" id="BQNB010011486">
    <property type="protein sequence ID" value="GJS91190.1"/>
    <property type="molecule type" value="Genomic_DNA"/>
</dbReference>
<evidence type="ECO:0000313" key="3">
    <source>
        <dbReference type="Proteomes" id="UP001151760"/>
    </source>
</evidence>
<feature type="region of interest" description="Disordered" evidence="1">
    <location>
        <begin position="46"/>
        <end position="66"/>
    </location>
</feature>
<reference evidence="2" key="1">
    <citation type="journal article" date="2022" name="Int. J. Mol. Sci.">
        <title>Draft Genome of Tanacetum Coccineum: Genomic Comparison of Closely Related Tanacetum-Family Plants.</title>
        <authorList>
            <person name="Yamashiro T."/>
            <person name="Shiraishi A."/>
            <person name="Nakayama K."/>
            <person name="Satake H."/>
        </authorList>
    </citation>
    <scope>NUCLEOTIDE SEQUENCE</scope>
</reference>
<name>A0ABQ4ZMQ0_9ASTR</name>
<reference evidence="2" key="2">
    <citation type="submission" date="2022-01" db="EMBL/GenBank/DDBJ databases">
        <authorList>
            <person name="Yamashiro T."/>
            <person name="Shiraishi A."/>
            <person name="Satake H."/>
            <person name="Nakayama K."/>
        </authorList>
    </citation>
    <scope>NUCLEOTIDE SEQUENCE</scope>
</reference>
<dbReference type="Proteomes" id="UP001151760">
    <property type="component" value="Unassembled WGS sequence"/>
</dbReference>
<feature type="region of interest" description="Disordered" evidence="1">
    <location>
        <begin position="81"/>
        <end position="101"/>
    </location>
</feature>
<organism evidence="2 3">
    <name type="scientific">Tanacetum coccineum</name>
    <dbReference type="NCBI Taxonomy" id="301880"/>
    <lineage>
        <taxon>Eukaryota</taxon>
        <taxon>Viridiplantae</taxon>
        <taxon>Streptophyta</taxon>
        <taxon>Embryophyta</taxon>
        <taxon>Tracheophyta</taxon>
        <taxon>Spermatophyta</taxon>
        <taxon>Magnoliopsida</taxon>
        <taxon>eudicotyledons</taxon>
        <taxon>Gunneridae</taxon>
        <taxon>Pentapetalae</taxon>
        <taxon>asterids</taxon>
        <taxon>campanulids</taxon>
        <taxon>Asterales</taxon>
        <taxon>Asteraceae</taxon>
        <taxon>Asteroideae</taxon>
        <taxon>Anthemideae</taxon>
        <taxon>Anthemidinae</taxon>
        <taxon>Tanacetum</taxon>
    </lineage>
</organism>
<proteinExistence type="predicted"/>
<accession>A0ABQ4ZMQ0</accession>
<keyword evidence="3" id="KW-1185">Reference proteome</keyword>
<feature type="compositionally biased region" description="Basic and acidic residues" evidence="1">
    <location>
        <begin position="84"/>
        <end position="101"/>
    </location>
</feature>
<evidence type="ECO:0000313" key="2">
    <source>
        <dbReference type="EMBL" id="GJS91190.1"/>
    </source>
</evidence>
<comment type="caution">
    <text evidence="2">The sequence shown here is derived from an EMBL/GenBank/DDBJ whole genome shotgun (WGS) entry which is preliminary data.</text>
</comment>
<protein>
    <submittedName>
        <fullName evidence="2">Uncharacterized protein</fullName>
    </submittedName>
</protein>
<evidence type="ECO:0000256" key="1">
    <source>
        <dbReference type="SAM" id="MobiDB-lite"/>
    </source>
</evidence>